<evidence type="ECO:0000256" key="5">
    <source>
        <dbReference type="ARBA" id="ARBA00073420"/>
    </source>
</evidence>
<keyword evidence="11" id="KW-1185">Reference proteome</keyword>
<keyword evidence="3" id="KW-0560">Oxidoreductase</keyword>
<comment type="cofactor">
    <cofactor evidence="1">
        <name>FMN</name>
        <dbReference type="ChEBI" id="CHEBI:58210"/>
    </cofactor>
</comment>
<evidence type="ECO:0000256" key="1">
    <source>
        <dbReference type="ARBA" id="ARBA00001917"/>
    </source>
</evidence>
<dbReference type="GO" id="GO:0016491">
    <property type="term" value="F:oxidoreductase activity"/>
    <property type="evidence" value="ECO:0007669"/>
    <property type="project" value="UniProtKB-KW"/>
</dbReference>
<feature type="binding site" evidence="8">
    <location>
        <position position="33"/>
    </location>
    <ligand>
        <name>glyoxylate</name>
        <dbReference type="ChEBI" id="CHEBI:36655"/>
    </ligand>
</feature>
<dbReference type="CDD" id="cd02809">
    <property type="entry name" value="alpha_hydroxyacid_oxid_FMN"/>
    <property type="match status" value="1"/>
</dbReference>
<dbReference type="InterPro" id="IPR012133">
    <property type="entry name" value="Alpha-hydoxy_acid_DH_FMN"/>
</dbReference>
<dbReference type="Pfam" id="PF01070">
    <property type="entry name" value="FMN_dh"/>
    <property type="match status" value="1"/>
</dbReference>
<dbReference type="PANTHER" id="PTHR10578:SF149">
    <property type="entry name" value="2-HYDROXYACID OXIDASE 2"/>
    <property type="match status" value="1"/>
</dbReference>
<feature type="binding site" evidence="8">
    <location>
        <position position="262"/>
    </location>
    <ligand>
        <name>glyoxylate</name>
        <dbReference type="ChEBI" id="CHEBI:36655"/>
    </ligand>
</feature>
<evidence type="ECO:0000313" key="10">
    <source>
        <dbReference type="EMBL" id="RMJ07661.1"/>
    </source>
</evidence>
<dbReference type="GO" id="GO:0010181">
    <property type="term" value="F:FMN binding"/>
    <property type="evidence" value="ECO:0007669"/>
    <property type="project" value="InterPro"/>
</dbReference>
<name>A0A3M2RQQ7_9HYPO</name>
<feature type="active site" description="Proton acceptor" evidence="7">
    <location>
        <position position="259"/>
    </location>
</feature>
<dbReference type="OrthoDB" id="1925334at2759"/>
<comment type="similarity">
    <text evidence="4">Belongs to the FMN-dependent alpha-hydroxy acid dehydrogenase family.</text>
</comment>
<evidence type="ECO:0000256" key="2">
    <source>
        <dbReference type="ARBA" id="ARBA00004685"/>
    </source>
</evidence>
<feature type="binding site" evidence="8">
    <location>
        <position position="115"/>
    </location>
    <ligand>
        <name>FMN</name>
        <dbReference type="ChEBI" id="CHEBI:58210"/>
    </ligand>
</feature>
<accession>A0A3M2RQQ7</accession>
<feature type="binding site" evidence="8">
    <location>
        <position position="174"/>
    </location>
    <ligand>
        <name>glyoxylate</name>
        <dbReference type="ChEBI" id="CHEBI:36655"/>
    </ligand>
</feature>
<feature type="binding site" evidence="8">
    <location>
        <position position="259"/>
    </location>
    <ligand>
        <name>glyoxylate</name>
        <dbReference type="ChEBI" id="CHEBI:36655"/>
    </ligand>
</feature>
<dbReference type="InterPro" id="IPR000262">
    <property type="entry name" value="FMN-dep_DH"/>
</dbReference>
<evidence type="ECO:0000256" key="3">
    <source>
        <dbReference type="ARBA" id="ARBA00023002"/>
    </source>
</evidence>
<evidence type="ECO:0000259" key="9">
    <source>
        <dbReference type="PROSITE" id="PS51349"/>
    </source>
</evidence>
<comment type="pathway">
    <text evidence="2">Mycotoxin biosynthesis.</text>
</comment>
<evidence type="ECO:0000256" key="4">
    <source>
        <dbReference type="ARBA" id="ARBA00024042"/>
    </source>
</evidence>
<feature type="binding site" evidence="8">
    <location>
        <begin position="86"/>
        <end position="88"/>
    </location>
    <ligand>
        <name>FMN</name>
        <dbReference type="ChEBI" id="CHEBI:58210"/>
    </ligand>
</feature>
<comment type="caution">
    <text evidence="10">The sequence shown here is derived from an EMBL/GenBank/DDBJ whole genome shotgun (WGS) entry which is preliminary data.</text>
</comment>
<keyword evidence="8" id="KW-0285">Flavoprotein</keyword>
<protein>
    <recommendedName>
        <fullName evidence="5">Oxidase FUB9</fullName>
    </recommendedName>
    <alternativeName>
        <fullName evidence="6">Fusaric acid biosynthesis protein 9</fullName>
    </alternativeName>
</protein>
<feature type="binding site" evidence="8">
    <location>
        <begin position="290"/>
        <end position="294"/>
    </location>
    <ligand>
        <name>FMN</name>
        <dbReference type="ChEBI" id="CHEBI:58210"/>
    </ligand>
</feature>
<proteinExistence type="inferred from homology"/>
<dbReference type="PROSITE" id="PS51349">
    <property type="entry name" value="FMN_HYDROXY_ACID_DH_2"/>
    <property type="match status" value="1"/>
</dbReference>
<dbReference type="GO" id="GO:0005737">
    <property type="term" value="C:cytoplasm"/>
    <property type="evidence" value="ECO:0007669"/>
    <property type="project" value="UniProtKB-ARBA"/>
</dbReference>
<feature type="domain" description="FMN hydroxy acid dehydrogenase" evidence="9">
    <location>
        <begin position="7"/>
        <end position="364"/>
    </location>
</feature>
<dbReference type="STRING" id="2010991.A0A3M2RQQ7"/>
<dbReference type="SUPFAM" id="SSF51395">
    <property type="entry name" value="FMN-linked oxidoreductases"/>
    <property type="match status" value="1"/>
</dbReference>
<evidence type="ECO:0000256" key="7">
    <source>
        <dbReference type="PIRSR" id="PIRSR000138-1"/>
    </source>
</evidence>
<dbReference type="AlphaFoldDB" id="A0A3M2RQQ7"/>
<dbReference type="FunFam" id="3.20.20.70:FF:000056">
    <property type="entry name" value="hydroxyacid oxidase 2"/>
    <property type="match status" value="1"/>
</dbReference>
<dbReference type="PROSITE" id="PS00557">
    <property type="entry name" value="FMN_HYDROXY_ACID_DH_1"/>
    <property type="match status" value="1"/>
</dbReference>
<dbReference type="Gene3D" id="3.20.20.70">
    <property type="entry name" value="Aldolase class I"/>
    <property type="match status" value="1"/>
</dbReference>
<dbReference type="Proteomes" id="UP000277212">
    <property type="component" value="Unassembled WGS sequence"/>
</dbReference>
<gene>
    <name evidence="10" type="ORF">CDV36_012735</name>
</gene>
<feature type="binding site" evidence="8">
    <location>
        <position position="257"/>
    </location>
    <ligand>
        <name>FMN</name>
        <dbReference type="ChEBI" id="CHEBI:58210"/>
    </ligand>
</feature>
<evidence type="ECO:0000256" key="8">
    <source>
        <dbReference type="PIRSR" id="PIRSR000138-2"/>
    </source>
</evidence>
<feature type="binding site" evidence="8">
    <location>
        <begin position="313"/>
        <end position="314"/>
    </location>
    <ligand>
        <name>FMN</name>
        <dbReference type="ChEBI" id="CHEBI:58210"/>
    </ligand>
</feature>
<dbReference type="PANTHER" id="PTHR10578">
    <property type="entry name" value="S -2-HYDROXY-ACID OXIDASE-RELATED"/>
    <property type="match status" value="1"/>
</dbReference>
<sequence length="371" mass="41108">MANRGRSYDEQVHSLKDLERLGSDKLVKSTREYYNEGAMDLITLHENESAYDRYRIRPRVLRDISIIDTSTAIFGTKVKFPFGFSPTAMQQLAHPDGEEGTAKATATVGVPMGLSNYSTIELEKVISHGKGNPYVMQMSLLKNKDAMIKMIKRADKAGFKALLVTLDAPYLGRRLNEFRNKFNLPKGMEYPNLFPGVDVTNLEDGDESMAYDCALEWPQLMPFFRKHTKMQIWGKGIYTADDAELAIKHGLDGIVVSNHGGRQLDSVPASLDVLREVVPVAKGHIPIAVDGGIRRGTDIFKALALGADFCLAGRPAIWGLAYNGEKGVELALNLLYDEFKTCMALAGCKNVNEITKDYISLLQPDGKLSKL</sequence>
<reference evidence="10 11" key="1">
    <citation type="submission" date="2017-06" db="EMBL/GenBank/DDBJ databases">
        <title>Comparative genomic analysis of Ambrosia Fusariam Clade fungi.</title>
        <authorList>
            <person name="Stajich J.E."/>
            <person name="Carrillo J."/>
            <person name="Kijimoto T."/>
            <person name="Eskalen A."/>
            <person name="O'Donnell K."/>
            <person name="Kasson M."/>
        </authorList>
    </citation>
    <scope>NUCLEOTIDE SEQUENCE [LARGE SCALE GENOMIC DNA]</scope>
    <source>
        <strain evidence="10">UCR3666</strain>
    </source>
</reference>
<dbReference type="InterPro" id="IPR008259">
    <property type="entry name" value="FMN_hydac_DH_AS"/>
</dbReference>
<feature type="binding site" evidence="8">
    <location>
        <position position="235"/>
    </location>
    <ligand>
        <name>FMN</name>
        <dbReference type="ChEBI" id="CHEBI:58210"/>
    </ligand>
</feature>
<organism evidence="10 11">
    <name type="scientific">Fusarium kuroshium</name>
    <dbReference type="NCBI Taxonomy" id="2010991"/>
    <lineage>
        <taxon>Eukaryota</taxon>
        <taxon>Fungi</taxon>
        <taxon>Dikarya</taxon>
        <taxon>Ascomycota</taxon>
        <taxon>Pezizomycotina</taxon>
        <taxon>Sordariomycetes</taxon>
        <taxon>Hypocreomycetidae</taxon>
        <taxon>Hypocreales</taxon>
        <taxon>Nectriaceae</taxon>
        <taxon>Fusarium</taxon>
        <taxon>Fusarium solani species complex</taxon>
    </lineage>
</organism>
<dbReference type="EMBL" id="NKUJ01000328">
    <property type="protein sequence ID" value="RMJ07661.1"/>
    <property type="molecule type" value="Genomic_DNA"/>
</dbReference>
<feature type="binding site" evidence="8">
    <location>
        <position position="137"/>
    </location>
    <ligand>
        <name>FMN</name>
        <dbReference type="ChEBI" id="CHEBI:58210"/>
    </ligand>
</feature>
<evidence type="ECO:0000256" key="6">
    <source>
        <dbReference type="ARBA" id="ARBA00083297"/>
    </source>
</evidence>
<dbReference type="InterPro" id="IPR037396">
    <property type="entry name" value="FMN_HAD"/>
</dbReference>
<keyword evidence="8" id="KW-0288">FMN</keyword>
<dbReference type="InterPro" id="IPR013785">
    <property type="entry name" value="Aldolase_TIM"/>
</dbReference>
<evidence type="ECO:0000313" key="11">
    <source>
        <dbReference type="Proteomes" id="UP000277212"/>
    </source>
</evidence>
<dbReference type="PIRSF" id="PIRSF000138">
    <property type="entry name" value="Al-hdrx_acd_dh"/>
    <property type="match status" value="1"/>
</dbReference>
<feature type="binding site" evidence="8">
    <location>
        <position position="165"/>
    </location>
    <ligand>
        <name>FMN</name>
        <dbReference type="ChEBI" id="CHEBI:58210"/>
    </ligand>
</feature>